<name>A0A7W9HF02_9PSEU</name>
<dbReference type="AlphaFoldDB" id="A0A7W9HF02"/>
<dbReference type="RefSeq" id="WP_184916324.1">
    <property type="nucleotide sequence ID" value="NZ_JACHMO010000001.1"/>
</dbReference>
<dbReference type="Proteomes" id="UP000552097">
    <property type="component" value="Unassembled WGS sequence"/>
</dbReference>
<organism evidence="1 2">
    <name type="scientific">Saccharothrix ecbatanensis</name>
    <dbReference type="NCBI Taxonomy" id="1105145"/>
    <lineage>
        <taxon>Bacteria</taxon>
        <taxon>Bacillati</taxon>
        <taxon>Actinomycetota</taxon>
        <taxon>Actinomycetes</taxon>
        <taxon>Pseudonocardiales</taxon>
        <taxon>Pseudonocardiaceae</taxon>
        <taxon>Saccharothrix</taxon>
    </lineage>
</organism>
<protein>
    <submittedName>
        <fullName evidence="1">Uncharacterized protein</fullName>
    </submittedName>
</protein>
<evidence type="ECO:0000313" key="1">
    <source>
        <dbReference type="EMBL" id="MBB5801020.1"/>
    </source>
</evidence>
<comment type="caution">
    <text evidence="1">The sequence shown here is derived from an EMBL/GenBank/DDBJ whole genome shotgun (WGS) entry which is preliminary data.</text>
</comment>
<keyword evidence="2" id="KW-1185">Reference proteome</keyword>
<accession>A0A7W9HF02</accession>
<sequence>MATGKSPSVPAMPVIALPDRRPVAGSNWISLMPDQEEPKLSHQRPWSSTTGLGSMALKLMTCFEERR</sequence>
<reference evidence="1 2" key="1">
    <citation type="submission" date="2020-08" db="EMBL/GenBank/DDBJ databases">
        <title>Sequencing the genomes of 1000 actinobacteria strains.</title>
        <authorList>
            <person name="Klenk H.-P."/>
        </authorList>
    </citation>
    <scope>NUCLEOTIDE SEQUENCE [LARGE SCALE GENOMIC DNA]</scope>
    <source>
        <strain evidence="1 2">DSM 45486</strain>
    </source>
</reference>
<evidence type="ECO:0000313" key="2">
    <source>
        <dbReference type="Proteomes" id="UP000552097"/>
    </source>
</evidence>
<dbReference type="EMBL" id="JACHMO010000001">
    <property type="protein sequence ID" value="MBB5801020.1"/>
    <property type="molecule type" value="Genomic_DNA"/>
</dbReference>
<gene>
    <name evidence="1" type="ORF">F4560_000788</name>
</gene>
<proteinExistence type="predicted"/>